<proteinExistence type="predicted"/>
<organism evidence="1 2">
    <name type="scientific">Somion occarium</name>
    <dbReference type="NCBI Taxonomy" id="3059160"/>
    <lineage>
        <taxon>Eukaryota</taxon>
        <taxon>Fungi</taxon>
        <taxon>Dikarya</taxon>
        <taxon>Basidiomycota</taxon>
        <taxon>Agaricomycotina</taxon>
        <taxon>Agaricomycetes</taxon>
        <taxon>Polyporales</taxon>
        <taxon>Cerrenaceae</taxon>
        <taxon>Somion</taxon>
    </lineage>
</organism>
<dbReference type="Proteomes" id="UP001497453">
    <property type="component" value="Chromosome 6"/>
</dbReference>
<gene>
    <name evidence="1" type="ORF">GFSPODELE1_LOCUS8059</name>
</gene>
<evidence type="ECO:0000313" key="1">
    <source>
        <dbReference type="EMBL" id="CAL1710884.1"/>
    </source>
</evidence>
<keyword evidence="2" id="KW-1185">Reference proteome</keyword>
<sequence length="183" mass="20622">MSFGQRTFDVIATLNLFLSPFYVDVILTSPTVTESSQFNLLSTSLGLIGPVAYDSKGPNREIRRIRIDTHLERSNWDISINRFDPKTPQWLEANSPLTKLVIPAMECATGYPNPSILSGLWVRKPNLCEVREYAGAITIQRSYLEALRFSRACALQSVKLKYFFPPPSIHAGKSFSTLRSSYN</sequence>
<dbReference type="EMBL" id="OZ037949">
    <property type="protein sequence ID" value="CAL1710884.1"/>
    <property type="molecule type" value="Genomic_DNA"/>
</dbReference>
<name>A0ABP1DUI7_9APHY</name>
<accession>A0ABP1DUI7</accession>
<evidence type="ECO:0000313" key="2">
    <source>
        <dbReference type="Proteomes" id="UP001497453"/>
    </source>
</evidence>
<reference evidence="2" key="1">
    <citation type="submission" date="2024-04" db="EMBL/GenBank/DDBJ databases">
        <authorList>
            <person name="Shaw F."/>
            <person name="Minotto A."/>
        </authorList>
    </citation>
    <scope>NUCLEOTIDE SEQUENCE [LARGE SCALE GENOMIC DNA]</scope>
</reference>
<protein>
    <submittedName>
        <fullName evidence="1">Uncharacterized protein</fullName>
    </submittedName>
</protein>